<dbReference type="PANTHER" id="PTHR11236">
    <property type="entry name" value="AMINOBENZOATE/ANTHRANILATE SYNTHASE"/>
    <property type="match status" value="1"/>
</dbReference>
<evidence type="ECO:0000259" key="6">
    <source>
        <dbReference type="Pfam" id="PF04715"/>
    </source>
</evidence>
<reference evidence="7 8" key="1">
    <citation type="submission" date="2018-03" db="EMBL/GenBank/DDBJ databases">
        <title>The draft genome of Sphingosinicella sp. GL-C-18.</title>
        <authorList>
            <person name="Liu L."/>
            <person name="Li L."/>
            <person name="Liang L."/>
            <person name="Zhang X."/>
            <person name="Wang T."/>
        </authorList>
    </citation>
    <scope>NUCLEOTIDE SEQUENCE [LARGE SCALE GENOMIC DNA]</scope>
    <source>
        <strain evidence="7 8">GL-C-18</strain>
    </source>
</reference>
<feature type="compositionally biased region" description="Basic and acidic residues" evidence="4">
    <location>
        <begin position="7"/>
        <end position="27"/>
    </location>
</feature>
<dbReference type="InterPro" id="IPR019999">
    <property type="entry name" value="Anth_synth_I-like"/>
</dbReference>
<dbReference type="AlphaFoldDB" id="A0A2P7QGQ9"/>
<feature type="domain" description="Anthranilate synthase component I N-terminal" evidence="6">
    <location>
        <begin position="215"/>
        <end position="288"/>
    </location>
</feature>
<dbReference type="Pfam" id="PF04715">
    <property type="entry name" value="Anth_synt_I_N"/>
    <property type="match status" value="1"/>
</dbReference>
<evidence type="ECO:0000313" key="8">
    <source>
        <dbReference type="Proteomes" id="UP000241167"/>
    </source>
</evidence>
<dbReference type="GO" id="GO:0000162">
    <property type="term" value="P:L-tryptophan biosynthetic process"/>
    <property type="evidence" value="ECO:0007669"/>
    <property type="project" value="TreeGrafter"/>
</dbReference>
<evidence type="ECO:0000256" key="3">
    <source>
        <dbReference type="ARBA" id="ARBA00047683"/>
    </source>
</evidence>
<dbReference type="PANTHER" id="PTHR11236:SF49">
    <property type="entry name" value="ANTHRANILATE SYNTHASE COMPONENT 1"/>
    <property type="match status" value="1"/>
</dbReference>
<sequence>MRAWHPYVRDRDAQHARSQRDPVHQAEDASPGPGRSVARHRGARFRHSDGPRCGGVRRRRYPRGDARKSRGGVVRRCSVAVSRRVRATDGEPRTDRDRRRKADPVSVAPLSGGSAKALTRRLHRSPDPLSLYAALSDRGARTDTMLLETLAGPTLIMDQAAVRVECRGQRVLIEALTPGGALVLATLERGFGHCVAERGERRLVLRFAPPAGDDAEARLLAASPFDVLRALSTGTRSETPEEPFTLALLGTVAFDHVDLFEDLPAPADDRLGFPDFIFWLAESLIVYEQGLAPRLVCTAFGSEDPEETTRAHFGASERLASLAARCERPLDEVAPAQRSDPAAAQTDLDDQAYGAVVARMKEHILAGDVYQIVPSRTFRAPCADPIAAFAAVRRLDRSPYMFFMAAPEHLLFGASPETSVRIVREEKWPMVEVKPIAGTRPRGADADEDDRMEADLRLDQKEIAEHMMLVDLARNDVARVSIPGTRRVAKLMTVERYARVMHLVSSVKGALAIGYDALHALQACLNVGTLSGAPKIKATELLRLTERTKRGPYGGAIGWLNGEGLMDTGVVIRSAVVKDGVAYVRAGAGVVHDSDPQKEADETRRKASAILSALGAPEKSQ</sequence>
<dbReference type="PRINTS" id="PR00095">
    <property type="entry name" value="ANTSNTHASEI"/>
</dbReference>
<dbReference type="Gene3D" id="3.60.120.10">
    <property type="entry name" value="Anthranilate synthase"/>
    <property type="match status" value="1"/>
</dbReference>
<dbReference type="GO" id="GO:0004049">
    <property type="term" value="F:anthranilate synthase activity"/>
    <property type="evidence" value="ECO:0007669"/>
    <property type="project" value="UniProtKB-EC"/>
</dbReference>
<dbReference type="Pfam" id="PF00425">
    <property type="entry name" value="Chorismate_bind"/>
    <property type="match status" value="1"/>
</dbReference>
<dbReference type="InterPro" id="IPR005801">
    <property type="entry name" value="ADC_synthase"/>
</dbReference>
<dbReference type="InterPro" id="IPR015890">
    <property type="entry name" value="Chorismate_C"/>
</dbReference>
<dbReference type="EC" id="4.1.3.27" evidence="1"/>
<accession>A0A2P7QGQ9</accession>
<evidence type="ECO:0000256" key="2">
    <source>
        <dbReference type="ARBA" id="ARBA00023239"/>
    </source>
</evidence>
<dbReference type="EMBL" id="PXYI01000010">
    <property type="protein sequence ID" value="PSJ37120.1"/>
    <property type="molecule type" value="Genomic_DNA"/>
</dbReference>
<dbReference type="SUPFAM" id="SSF56322">
    <property type="entry name" value="ADC synthase"/>
    <property type="match status" value="1"/>
</dbReference>
<protein>
    <recommendedName>
        <fullName evidence="1">anthranilate synthase</fullName>
        <ecNumber evidence="1">4.1.3.27</ecNumber>
    </recommendedName>
</protein>
<evidence type="ECO:0000256" key="4">
    <source>
        <dbReference type="SAM" id="MobiDB-lite"/>
    </source>
</evidence>
<name>A0A2P7QGQ9_9SPHN</name>
<dbReference type="InterPro" id="IPR006805">
    <property type="entry name" value="Anth_synth_I_N"/>
</dbReference>
<keyword evidence="2" id="KW-0456">Lyase</keyword>
<feature type="compositionally biased region" description="Basic and acidic residues" evidence="4">
    <location>
        <begin position="86"/>
        <end position="103"/>
    </location>
</feature>
<evidence type="ECO:0000256" key="1">
    <source>
        <dbReference type="ARBA" id="ARBA00012266"/>
    </source>
</evidence>
<feature type="compositionally biased region" description="Low complexity" evidence="4">
    <location>
        <begin position="71"/>
        <end position="82"/>
    </location>
</feature>
<proteinExistence type="predicted"/>
<evidence type="ECO:0000259" key="5">
    <source>
        <dbReference type="Pfam" id="PF00425"/>
    </source>
</evidence>
<feature type="domain" description="Chorismate-utilising enzyme C-terminal" evidence="5">
    <location>
        <begin position="350"/>
        <end position="606"/>
    </location>
</feature>
<comment type="caution">
    <text evidence="7">The sequence shown here is derived from an EMBL/GenBank/DDBJ whole genome shotgun (WGS) entry which is preliminary data.</text>
</comment>
<dbReference type="Proteomes" id="UP000241167">
    <property type="component" value="Unassembled WGS sequence"/>
</dbReference>
<keyword evidence="8" id="KW-1185">Reference proteome</keyword>
<organism evidence="7 8">
    <name type="scientific">Allosphingosinicella deserti</name>
    <dbReference type="NCBI Taxonomy" id="2116704"/>
    <lineage>
        <taxon>Bacteria</taxon>
        <taxon>Pseudomonadati</taxon>
        <taxon>Pseudomonadota</taxon>
        <taxon>Alphaproteobacteria</taxon>
        <taxon>Sphingomonadales</taxon>
        <taxon>Sphingomonadaceae</taxon>
        <taxon>Allosphingosinicella</taxon>
    </lineage>
</organism>
<comment type="catalytic activity">
    <reaction evidence="3">
        <text>chorismate + L-glutamine = anthranilate + pyruvate + L-glutamate + H(+)</text>
        <dbReference type="Rhea" id="RHEA:21732"/>
        <dbReference type="ChEBI" id="CHEBI:15361"/>
        <dbReference type="ChEBI" id="CHEBI:15378"/>
        <dbReference type="ChEBI" id="CHEBI:16567"/>
        <dbReference type="ChEBI" id="CHEBI:29748"/>
        <dbReference type="ChEBI" id="CHEBI:29985"/>
        <dbReference type="ChEBI" id="CHEBI:58359"/>
        <dbReference type="EC" id="4.1.3.27"/>
    </reaction>
</comment>
<feature type="region of interest" description="Disordered" evidence="4">
    <location>
        <begin position="1"/>
        <end position="114"/>
    </location>
</feature>
<evidence type="ECO:0000313" key="7">
    <source>
        <dbReference type="EMBL" id="PSJ37120.1"/>
    </source>
</evidence>
<gene>
    <name evidence="7" type="ORF">C7I55_23960</name>
</gene>
<dbReference type="NCBIfam" id="NF010079">
    <property type="entry name" value="PRK13564.1"/>
    <property type="match status" value="1"/>
</dbReference>